<gene>
    <name evidence="3" type="ORF">K457DRAFT_22733</name>
</gene>
<feature type="region of interest" description="Disordered" evidence="1">
    <location>
        <begin position="601"/>
        <end position="643"/>
    </location>
</feature>
<organism evidence="3 4">
    <name type="scientific">Linnemannia elongata AG-77</name>
    <dbReference type="NCBI Taxonomy" id="1314771"/>
    <lineage>
        <taxon>Eukaryota</taxon>
        <taxon>Fungi</taxon>
        <taxon>Fungi incertae sedis</taxon>
        <taxon>Mucoromycota</taxon>
        <taxon>Mortierellomycotina</taxon>
        <taxon>Mortierellomycetes</taxon>
        <taxon>Mortierellales</taxon>
        <taxon>Mortierellaceae</taxon>
        <taxon>Linnemannia</taxon>
    </lineage>
</organism>
<feature type="transmembrane region" description="Helical" evidence="2">
    <location>
        <begin position="64"/>
        <end position="87"/>
    </location>
</feature>
<evidence type="ECO:0000313" key="3">
    <source>
        <dbReference type="EMBL" id="OAQ25914.1"/>
    </source>
</evidence>
<evidence type="ECO:0000313" key="4">
    <source>
        <dbReference type="Proteomes" id="UP000078512"/>
    </source>
</evidence>
<feature type="region of interest" description="Disordered" evidence="1">
    <location>
        <begin position="1"/>
        <end position="45"/>
    </location>
</feature>
<dbReference type="EMBL" id="KV442073">
    <property type="protein sequence ID" value="OAQ25914.1"/>
    <property type="molecule type" value="Genomic_DNA"/>
</dbReference>
<feature type="transmembrane region" description="Helical" evidence="2">
    <location>
        <begin position="376"/>
        <end position="395"/>
    </location>
</feature>
<accession>A0A197JNH8</accession>
<feature type="transmembrane region" description="Helical" evidence="2">
    <location>
        <begin position="535"/>
        <end position="554"/>
    </location>
</feature>
<reference evidence="3 4" key="1">
    <citation type="submission" date="2016-05" db="EMBL/GenBank/DDBJ databases">
        <title>Genome sequencing reveals origins of a unique bacterial endosymbiosis in the earliest lineages of terrestrial Fungi.</title>
        <authorList>
            <consortium name="DOE Joint Genome Institute"/>
            <person name="Uehling J."/>
            <person name="Gryganskyi A."/>
            <person name="Hameed K."/>
            <person name="Tschaplinski T."/>
            <person name="Misztal P."/>
            <person name="Wu S."/>
            <person name="Desiro A."/>
            <person name="Vande Pol N."/>
            <person name="Du Z.-Y."/>
            <person name="Zienkiewicz A."/>
            <person name="Zienkiewicz K."/>
            <person name="Morin E."/>
            <person name="Tisserant E."/>
            <person name="Splivallo R."/>
            <person name="Hainaut M."/>
            <person name="Henrissat B."/>
            <person name="Ohm R."/>
            <person name="Kuo A."/>
            <person name="Yan J."/>
            <person name="Lipzen A."/>
            <person name="Nolan M."/>
            <person name="Labutti K."/>
            <person name="Barry K."/>
            <person name="Goldstein A."/>
            <person name="Labbe J."/>
            <person name="Schadt C."/>
            <person name="Tuskan G."/>
            <person name="Grigoriev I."/>
            <person name="Martin F."/>
            <person name="Vilgalys R."/>
            <person name="Bonito G."/>
        </authorList>
    </citation>
    <scope>NUCLEOTIDE SEQUENCE [LARGE SCALE GENOMIC DNA]</scope>
    <source>
        <strain evidence="3 4">AG-77</strain>
    </source>
</reference>
<feature type="compositionally biased region" description="Basic residues" evidence="1">
    <location>
        <begin position="630"/>
        <end position="643"/>
    </location>
</feature>
<dbReference type="Proteomes" id="UP000078512">
    <property type="component" value="Unassembled WGS sequence"/>
</dbReference>
<dbReference type="AlphaFoldDB" id="A0A197JNH8"/>
<feature type="region of interest" description="Disordered" evidence="1">
    <location>
        <begin position="299"/>
        <end position="349"/>
    </location>
</feature>
<feature type="compositionally biased region" description="Gly residues" evidence="1">
    <location>
        <begin position="167"/>
        <end position="179"/>
    </location>
</feature>
<keyword evidence="2" id="KW-1133">Transmembrane helix</keyword>
<feature type="compositionally biased region" description="Polar residues" evidence="1">
    <location>
        <begin position="205"/>
        <end position="258"/>
    </location>
</feature>
<keyword evidence="4" id="KW-1185">Reference proteome</keyword>
<feature type="transmembrane region" description="Helical" evidence="2">
    <location>
        <begin position="107"/>
        <end position="127"/>
    </location>
</feature>
<dbReference type="OrthoDB" id="2449178at2759"/>
<feature type="compositionally biased region" description="Low complexity" evidence="1">
    <location>
        <begin position="180"/>
        <end position="196"/>
    </location>
</feature>
<feature type="compositionally biased region" description="Low complexity" evidence="1">
    <location>
        <begin position="1"/>
        <end position="36"/>
    </location>
</feature>
<proteinExistence type="predicted"/>
<evidence type="ECO:0000256" key="1">
    <source>
        <dbReference type="SAM" id="MobiDB-lite"/>
    </source>
</evidence>
<keyword evidence="2" id="KW-0472">Membrane</keyword>
<feature type="region of interest" description="Disordered" evidence="1">
    <location>
        <begin position="155"/>
        <end position="287"/>
    </location>
</feature>
<name>A0A197JNH8_9FUNG</name>
<evidence type="ECO:0000256" key="2">
    <source>
        <dbReference type="SAM" id="Phobius"/>
    </source>
</evidence>
<sequence length="643" mass="69636">MITSDTNDNDNTNNNNTTTATNGRIPTTTTTTTTTTPSLSATPRHKRRLPTTFKFRNLLSYIRLLILALAFVSLILDAITISFQTNVMSLEYEDVAQQAYLLLTPDLLAIAMIALLFIYPSSLFCGTSSSGSRKNEREAAAGEVEYVEEYYDYGDDDDEEEEEGRIKGGTGGEGVGGREGTAPTTSSTVITSTPETGARAGKATPRSQAQQPQGAISPSPSLSPATYNDNDSLQQQGRYNSQNTGVPSRLQSPPTFTLHSHRNLAPTTTTTTNNNGRQQLLHSSQDHDRITTASTFDTAATTLSPPSISPSPADPTSKLTRTIKEKEQQQQHTQEQPTAAAVTPAGGQHPIGVSLAEMIAQEEKDETNRKRKRARLYTIARVTFSLGLTILALYWPAGQFKAPMGKQNTPPSMGEHQPIQGNNTLTYNYTSPLTPPPSRMTPTFTAVPSPTSIPTNTIVSRSGPTPAPQFNDGMGTNLTRASADTSTTGYYTGFRHKRGGHPKDSSWCAEEESFGDDESAAVYCRAKVIRPVVTYIWSVFLIVELCIAAMAGDFSKHGIRRRKQSFGDEGMEDYYRHPRENQQQEEVVVVGGGDVEKLSGREADVSHGQSVQTVSISDGSAAGTGAGVHQPRHHHRPGSRAGY</sequence>
<keyword evidence="2" id="KW-0812">Transmembrane</keyword>
<protein>
    <submittedName>
        <fullName evidence="3">Uncharacterized protein</fullName>
    </submittedName>
</protein>
<feature type="compositionally biased region" description="Polar residues" evidence="1">
    <location>
        <begin position="607"/>
        <end position="618"/>
    </location>
</feature>